<evidence type="ECO:0000259" key="1">
    <source>
        <dbReference type="PROSITE" id="PS51186"/>
    </source>
</evidence>
<dbReference type="RefSeq" id="WP_051588037.1">
    <property type="nucleotide sequence ID" value="NZ_KK082169.1"/>
</dbReference>
<gene>
    <name evidence="2" type="ORF">BG53_08965</name>
</gene>
<name>A0A9W5RYW7_9BACL</name>
<dbReference type="AlphaFoldDB" id="A0A9W5RYW7"/>
<dbReference type="OrthoDB" id="423921at2"/>
<protein>
    <submittedName>
        <fullName evidence="2">Acetyltransferase</fullName>
    </submittedName>
</protein>
<comment type="caution">
    <text evidence="2">The sequence shown here is derived from an EMBL/GenBank/DDBJ whole genome shotgun (WGS) entry which is preliminary data.</text>
</comment>
<dbReference type="PROSITE" id="PS51186">
    <property type="entry name" value="GNAT"/>
    <property type="match status" value="1"/>
</dbReference>
<dbReference type="InterPro" id="IPR000182">
    <property type="entry name" value="GNAT_dom"/>
</dbReference>
<evidence type="ECO:0000313" key="3">
    <source>
        <dbReference type="Proteomes" id="UP000053750"/>
    </source>
</evidence>
<dbReference type="SUPFAM" id="SSF55729">
    <property type="entry name" value="Acyl-CoA N-acyltransferases (Nat)"/>
    <property type="match status" value="1"/>
</dbReference>
<organism evidence="2 3">
    <name type="scientific">Paenibacillus darwinianus</name>
    <dbReference type="NCBI Taxonomy" id="1380763"/>
    <lineage>
        <taxon>Bacteria</taxon>
        <taxon>Bacillati</taxon>
        <taxon>Bacillota</taxon>
        <taxon>Bacilli</taxon>
        <taxon>Bacillales</taxon>
        <taxon>Paenibacillaceae</taxon>
        <taxon>Paenibacillus</taxon>
    </lineage>
</organism>
<feature type="domain" description="N-acetyltransferase" evidence="1">
    <location>
        <begin position="20"/>
        <end position="171"/>
    </location>
</feature>
<sequence length="175" mass="19809">MIRNTGLNTAEELPEPFRGIRVIPMEETHGTLLCAWRYKKPYDIFNWPAWEHMTARAVEFGDPELRAAQFASVMNEGGELIGFAQFFPITGVTRLGVGMRPDLCGLGAGSAFIREIAEEARRRTPGNVIDLEVLTWNKRAIKAYRKAGFIVENTYWRPTSIGPDEFHCMVYRPGS</sequence>
<accession>A0A9W5RYW7</accession>
<dbReference type="Pfam" id="PF00583">
    <property type="entry name" value="Acetyltransf_1"/>
    <property type="match status" value="1"/>
</dbReference>
<dbReference type="InterPro" id="IPR016181">
    <property type="entry name" value="Acyl_CoA_acyltransferase"/>
</dbReference>
<dbReference type="Gene3D" id="3.40.630.30">
    <property type="match status" value="1"/>
</dbReference>
<proteinExistence type="predicted"/>
<keyword evidence="3" id="KW-1185">Reference proteome</keyword>
<dbReference type="EMBL" id="JFHU01000232">
    <property type="protein sequence ID" value="EXX85322.1"/>
    <property type="molecule type" value="Genomic_DNA"/>
</dbReference>
<reference evidence="2 3" key="1">
    <citation type="submission" date="2014-02" db="EMBL/GenBank/DDBJ databases">
        <title>Genome sequence of Paenibacillus darwinianus reveals adaptive mechanisms for survival in Antarctic soils.</title>
        <authorList>
            <person name="Dsouza M."/>
            <person name="Taylor M.W."/>
            <person name="Turner S.J."/>
            <person name="Aislabie J."/>
        </authorList>
    </citation>
    <scope>NUCLEOTIDE SEQUENCE [LARGE SCALE GENOMIC DNA]</scope>
    <source>
        <strain evidence="2 3">CE1</strain>
    </source>
</reference>
<evidence type="ECO:0000313" key="2">
    <source>
        <dbReference type="EMBL" id="EXX85322.1"/>
    </source>
</evidence>
<dbReference type="Proteomes" id="UP000053750">
    <property type="component" value="Unassembled WGS sequence"/>
</dbReference>
<dbReference type="GO" id="GO:0016747">
    <property type="term" value="F:acyltransferase activity, transferring groups other than amino-acyl groups"/>
    <property type="evidence" value="ECO:0007669"/>
    <property type="project" value="InterPro"/>
</dbReference>